<dbReference type="AlphaFoldDB" id="A0A5C1ABI8"/>
<dbReference type="Proteomes" id="UP000324974">
    <property type="component" value="Chromosome"/>
</dbReference>
<gene>
    <name evidence="3" type="ORF">PX52LOC_03718</name>
</gene>
<evidence type="ECO:0000313" key="4">
    <source>
        <dbReference type="Proteomes" id="UP000324974"/>
    </source>
</evidence>
<organism evidence="3 4">
    <name type="scientific">Limnoglobus roseus</name>
    <dbReference type="NCBI Taxonomy" id="2598579"/>
    <lineage>
        <taxon>Bacteria</taxon>
        <taxon>Pseudomonadati</taxon>
        <taxon>Planctomycetota</taxon>
        <taxon>Planctomycetia</taxon>
        <taxon>Gemmatales</taxon>
        <taxon>Gemmataceae</taxon>
        <taxon>Limnoglobus</taxon>
    </lineage>
</organism>
<name>A0A5C1ABI8_9BACT</name>
<dbReference type="NCBIfam" id="TIGR01730">
    <property type="entry name" value="RND_mfp"/>
    <property type="match status" value="1"/>
</dbReference>
<protein>
    <submittedName>
        <fullName evidence="3">Efflux RND transporter periplasmic adaptor subunit</fullName>
    </submittedName>
</protein>
<evidence type="ECO:0000256" key="1">
    <source>
        <dbReference type="ARBA" id="ARBA00009477"/>
    </source>
</evidence>
<sequence length="304" mass="31683">MTQAKKAQAASAAAVTAAKAQVAEAKAGLTQAQALYDRWQSEATRVGKLVSGGVIDAQTRDKTVNHFKAAEAGKAEADAKVASADAAVAKAQADADKAVADVTAAEAKLYVAKADGRRVDALRGYTRLRAPFDGVVTRRAVSAGDFTPADGKHGLFSVARVDPIRVVFQVPEADAVLVAAGQDVKLTLQGLSAGGTVTVTRTSWSLDPGSRTLRVEVDVPNPAGAIRPGTYATARLTADLPAAAVGKANDEAVVYLVEDGKAVRVAVQLARGDATTTQVVRYKRPGRRGRSLRARRRLPGPRPI</sequence>
<dbReference type="Gene3D" id="1.10.287.470">
    <property type="entry name" value="Helix hairpin bin"/>
    <property type="match status" value="2"/>
</dbReference>
<dbReference type="RefSeq" id="WP_149111435.1">
    <property type="nucleotide sequence ID" value="NZ_CP042425.1"/>
</dbReference>
<dbReference type="InterPro" id="IPR058792">
    <property type="entry name" value="Beta-barrel_RND_2"/>
</dbReference>
<dbReference type="PANTHER" id="PTHR30469">
    <property type="entry name" value="MULTIDRUG RESISTANCE PROTEIN MDTA"/>
    <property type="match status" value="1"/>
</dbReference>
<reference evidence="4" key="1">
    <citation type="submission" date="2019-08" db="EMBL/GenBank/DDBJ databases">
        <title>Limnoglobus roseus gen. nov., sp. nov., a novel freshwater planctomycete with a giant genome from the family Gemmataceae.</title>
        <authorList>
            <person name="Kulichevskaya I.S."/>
            <person name="Naumoff D.G."/>
            <person name="Miroshnikov K."/>
            <person name="Ivanova A."/>
            <person name="Philippov D.A."/>
            <person name="Hakobyan A."/>
            <person name="Rijpstra I.C."/>
            <person name="Sinninghe Damste J.S."/>
            <person name="Liesack W."/>
            <person name="Dedysh S.N."/>
        </authorList>
    </citation>
    <scope>NUCLEOTIDE SEQUENCE [LARGE SCALE GENOMIC DNA]</scope>
    <source>
        <strain evidence="4">PX52</strain>
    </source>
</reference>
<dbReference type="EMBL" id="CP042425">
    <property type="protein sequence ID" value="QEL16749.1"/>
    <property type="molecule type" value="Genomic_DNA"/>
</dbReference>
<dbReference type="GO" id="GO:0015562">
    <property type="term" value="F:efflux transmembrane transporter activity"/>
    <property type="evidence" value="ECO:0007669"/>
    <property type="project" value="TreeGrafter"/>
</dbReference>
<comment type="similarity">
    <text evidence="1">Belongs to the membrane fusion protein (MFP) (TC 8.A.1) family.</text>
</comment>
<feature type="domain" description="CusB-like beta-barrel" evidence="2">
    <location>
        <begin position="166"/>
        <end position="238"/>
    </location>
</feature>
<accession>A0A5C1ABI8</accession>
<dbReference type="GO" id="GO:1990281">
    <property type="term" value="C:efflux pump complex"/>
    <property type="evidence" value="ECO:0007669"/>
    <property type="project" value="TreeGrafter"/>
</dbReference>
<dbReference type="Gene3D" id="2.40.30.170">
    <property type="match status" value="1"/>
</dbReference>
<dbReference type="Gene3D" id="2.40.50.100">
    <property type="match status" value="1"/>
</dbReference>
<evidence type="ECO:0000313" key="3">
    <source>
        <dbReference type="EMBL" id="QEL16749.1"/>
    </source>
</evidence>
<proteinExistence type="inferred from homology"/>
<dbReference type="Pfam" id="PF25954">
    <property type="entry name" value="Beta-barrel_RND_2"/>
    <property type="match status" value="1"/>
</dbReference>
<dbReference type="SUPFAM" id="SSF111369">
    <property type="entry name" value="HlyD-like secretion proteins"/>
    <property type="match status" value="1"/>
</dbReference>
<evidence type="ECO:0000259" key="2">
    <source>
        <dbReference type="Pfam" id="PF25954"/>
    </source>
</evidence>
<dbReference type="KEGG" id="lrs:PX52LOC_03718"/>
<dbReference type="OrthoDB" id="9806939at2"/>
<dbReference type="InterPro" id="IPR006143">
    <property type="entry name" value="RND_pump_MFP"/>
</dbReference>
<keyword evidence="4" id="KW-1185">Reference proteome</keyword>